<dbReference type="AlphaFoldDB" id="A0A5E6MB90"/>
<evidence type="ECO:0000313" key="2">
    <source>
        <dbReference type="EMBL" id="VVM06832.1"/>
    </source>
</evidence>
<gene>
    <name evidence="2" type="ORF">MAMT_01422</name>
</gene>
<evidence type="ECO:0000313" key="3">
    <source>
        <dbReference type="Proteomes" id="UP000334923"/>
    </source>
</evidence>
<dbReference type="Proteomes" id="UP000334923">
    <property type="component" value="Unassembled WGS sequence"/>
</dbReference>
<feature type="region of interest" description="Disordered" evidence="1">
    <location>
        <begin position="347"/>
        <end position="377"/>
    </location>
</feature>
<protein>
    <submittedName>
        <fullName evidence="2">Uncharacterized protein</fullName>
    </submittedName>
</protein>
<accession>A0A5E6MB90</accession>
<reference evidence="2 3" key="1">
    <citation type="submission" date="2019-09" db="EMBL/GenBank/DDBJ databases">
        <authorList>
            <person name="Cremers G."/>
        </authorList>
    </citation>
    <scope>NUCLEOTIDE SEQUENCE [LARGE SCALE GENOMIC DNA]</scope>
    <source>
        <strain evidence="2">4A</strain>
    </source>
</reference>
<organism evidence="2 3">
    <name type="scientific">Methylacidimicrobium tartarophylax</name>
    <dbReference type="NCBI Taxonomy" id="1041768"/>
    <lineage>
        <taxon>Bacteria</taxon>
        <taxon>Pseudomonadati</taxon>
        <taxon>Verrucomicrobiota</taxon>
        <taxon>Methylacidimicrobium</taxon>
    </lineage>
</organism>
<dbReference type="EMBL" id="CABFVA020000075">
    <property type="protein sequence ID" value="VVM06832.1"/>
    <property type="molecule type" value="Genomic_DNA"/>
</dbReference>
<proteinExistence type="predicted"/>
<sequence length="377" mass="42923">MSKTRYRAPIEPSPGMQRKVQTMLQGLEQIGTVERIRETPPAAPGIALEKVRVRTLDRDGETYRKVVREYNRTRPQFLAALTRNPTTRALALLAVGKEGVSMMERGQVPRRKWEEVFDRDGTLRDRTTLFQVEAILPRGVRKEAQEAEHRPDLWNCHHVVQKSVARLDGRSPNDPSNLVVISTFTSGNNRENAHHFLHAALLHPQLNLPPGSVTDAYIPRPLFPFYPPTRKAFESVDQVKRELKRLDPKAELPTSWQRRLVAFSRAAGKLPYEVPVEYRGAIRTYQSIYYRPENRDPEREQEARKWAAAEGASFARQFLPAGARLDGSTLPIDHKAKVPLPILPEASKIHERSSNPNSAILRSARSHRTHNGPAYDR</sequence>
<name>A0A5E6MB90_9BACT</name>
<keyword evidence="3" id="KW-1185">Reference proteome</keyword>
<evidence type="ECO:0000256" key="1">
    <source>
        <dbReference type="SAM" id="MobiDB-lite"/>
    </source>
</evidence>
<dbReference type="OrthoDB" id="183720at2"/>